<evidence type="ECO:0000313" key="1">
    <source>
        <dbReference type="EMBL" id="KKN25761.1"/>
    </source>
</evidence>
<name>A0A0F9RLB6_9ZZZZ</name>
<accession>A0A0F9RLB6</accession>
<protein>
    <submittedName>
        <fullName evidence="1">Uncharacterized protein</fullName>
    </submittedName>
</protein>
<comment type="caution">
    <text evidence="1">The sequence shown here is derived from an EMBL/GenBank/DDBJ whole genome shotgun (WGS) entry which is preliminary data.</text>
</comment>
<gene>
    <name evidence="1" type="ORF">LCGC14_0881460</name>
</gene>
<dbReference type="EMBL" id="LAZR01002775">
    <property type="protein sequence ID" value="KKN25761.1"/>
    <property type="molecule type" value="Genomic_DNA"/>
</dbReference>
<sequence length="81" mass="9733">MKLIPPFSVCYLFKGQTYRAQQKMKHFTESILNEKKIWQTLHDFYRTNREVQSKDIPSLEPLLTDIFINKKFPSNRLESII</sequence>
<dbReference type="AlphaFoldDB" id="A0A0F9RLB6"/>
<reference evidence="1" key="1">
    <citation type="journal article" date="2015" name="Nature">
        <title>Complex archaea that bridge the gap between prokaryotes and eukaryotes.</title>
        <authorList>
            <person name="Spang A."/>
            <person name="Saw J.H."/>
            <person name="Jorgensen S.L."/>
            <person name="Zaremba-Niedzwiedzka K."/>
            <person name="Martijn J."/>
            <person name="Lind A.E."/>
            <person name="van Eijk R."/>
            <person name="Schleper C."/>
            <person name="Guy L."/>
            <person name="Ettema T.J."/>
        </authorList>
    </citation>
    <scope>NUCLEOTIDE SEQUENCE</scope>
</reference>
<proteinExistence type="predicted"/>
<organism evidence="1">
    <name type="scientific">marine sediment metagenome</name>
    <dbReference type="NCBI Taxonomy" id="412755"/>
    <lineage>
        <taxon>unclassified sequences</taxon>
        <taxon>metagenomes</taxon>
        <taxon>ecological metagenomes</taxon>
    </lineage>
</organism>